<dbReference type="InterPro" id="IPR056302">
    <property type="entry name" value="CHD1-2/Hrp3_HTH"/>
</dbReference>
<accession>A0A7S3GLC3</accession>
<dbReference type="Pfam" id="PF23588">
    <property type="entry name" value="HTH_CHD1_Hrp3"/>
    <property type="match status" value="1"/>
</dbReference>
<dbReference type="CDD" id="cd00167">
    <property type="entry name" value="SANT"/>
    <property type="match status" value="1"/>
</dbReference>
<dbReference type="AlphaFoldDB" id="A0A7S3GLC3"/>
<sequence>MEKWKHVTSQFIRALRAAREEALKEEKEEEGKDEKGEGEKKEEKKKKKKHVFEFCGVNVPTMEIFQRMSDMKLLKKKIETAGDGFISKELKNATWKNVTWTKVEDAKLLRALQKHGYDNWEAVMKDEEFGIEKVLAGSEEKVRNDTLRRRCNLVIKSLREDPAKQKPKPKKASAAKAAVEKPVAEGFNIDKEATRVIDQNVETLGKLLKAFHEKERDARKQAMEQHIPPLGDAFTKAAEGAGERKQQFLDELWRRAAVALKKEGKWEKFRDYYTKRHRGEEDADEQRPAKKKKTA</sequence>
<protein>
    <recommendedName>
        <fullName evidence="2">ATP-dependent helicase CHD1-2/hrp3 HTH domain-containing protein</fullName>
    </recommendedName>
</protein>
<feature type="compositionally biased region" description="Basic and acidic residues" evidence="1">
    <location>
        <begin position="22"/>
        <end position="42"/>
    </location>
</feature>
<proteinExistence type="predicted"/>
<dbReference type="EMBL" id="HBIB01048859">
    <property type="protein sequence ID" value="CAE0269844.1"/>
    <property type="molecule type" value="Transcribed_RNA"/>
</dbReference>
<evidence type="ECO:0000256" key="1">
    <source>
        <dbReference type="SAM" id="MobiDB-lite"/>
    </source>
</evidence>
<feature type="domain" description="ATP-dependent helicase CHD1-2/hrp3 HTH" evidence="2">
    <location>
        <begin position="87"/>
        <end position="160"/>
    </location>
</feature>
<evidence type="ECO:0000259" key="2">
    <source>
        <dbReference type="Pfam" id="PF23588"/>
    </source>
</evidence>
<dbReference type="Gene3D" id="1.10.10.60">
    <property type="entry name" value="Homeodomain-like"/>
    <property type="match status" value="1"/>
</dbReference>
<feature type="compositionally biased region" description="Basic and acidic residues" evidence="1">
    <location>
        <begin position="275"/>
        <end position="288"/>
    </location>
</feature>
<evidence type="ECO:0000313" key="3">
    <source>
        <dbReference type="EMBL" id="CAE0269844.1"/>
    </source>
</evidence>
<reference evidence="3" key="1">
    <citation type="submission" date="2021-01" db="EMBL/GenBank/DDBJ databases">
        <authorList>
            <person name="Corre E."/>
            <person name="Pelletier E."/>
            <person name="Niang G."/>
            <person name="Scheremetjew M."/>
            <person name="Finn R."/>
            <person name="Kale V."/>
            <person name="Holt S."/>
            <person name="Cochrane G."/>
            <person name="Meng A."/>
            <person name="Brown T."/>
            <person name="Cohen L."/>
        </authorList>
    </citation>
    <scope>NUCLEOTIDE SEQUENCE</scope>
    <source>
        <strain evidence="3">NIES-2562</strain>
    </source>
</reference>
<name>A0A7S3GLC3_9EUKA</name>
<dbReference type="InterPro" id="IPR009057">
    <property type="entry name" value="Homeodomain-like_sf"/>
</dbReference>
<organism evidence="3">
    <name type="scientific">Palpitomonas bilix</name>
    <dbReference type="NCBI Taxonomy" id="652834"/>
    <lineage>
        <taxon>Eukaryota</taxon>
        <taxon>Eukaryota incertae sedis</taxon>
    </lineage>
</organism>
<feature type="region of interest" description="Disordered" evidence="1">
    <location>
        <begin position="22"/>
        <end position="46"/>
    </location>
</feature>
<gene>
    <name evidence="3" type="ORF">PBIL07802_LOCUS32197</name>
</gene>
<dbReference type="InterPro" id="IPR001005">
    <property type="entry name" value="SANT/Myb"/>
</dbReference>
<feature type="region of interest" description="Disordered" evidence="1">
    <location>
        <begin position="275"/>
        <end position="295"/>
    </location>
</feature>
<dbReference type="SUPFAM" id="SSF46689">
    <property type="entry name" value="Homeodomain-like"/>
    <property type="match status" value="1"/>
</dbReference>